<evidence type="ECO:0000256" key="1">
    <source>
        <dbReference type="SAM" id="Phobius"/>
    </source>
</evidence>
<keyword evidence="1" id="KW-1133">Transmembrane helix</keyword>
<dbReference type="Proteomes" id="UP000515160">
    <property type="component" value="Chromosome X"/>
</dbReference>
<sequence length="143" mass="15864">MHCSRIIIITIFFFVYFGSCNPLPARPMLQRRQVVQPTWLLHPSQLATGQAALVRVTPQNLKEAAAIRSSIQKAVKDGSYVVAADPKQYQIALSQLGYNTGMLGASPAMPMFPPIPAFPAMPMMPAFTMPNASWWQQPRLFST</sequence>
<dbReference type="AlphaFoldDB" id="A0A6P8ZDP5"/>
<name>A0A6P8ZDP5_DROAB</name>
<evidence type="ECO:0000313" key="2">
    <source>
        <dbReference type="Proteomes" id="UP000515160"/>
    </source>
</evidence>
<keyword evidence="1" id="KW-0812">Transmembrane</keyword>
<evidence type="ECO:0000313" key="3">
    <source>
        <dbReference type="RefSeq" id="XP_034115062.2"/>
    </source>
</evidence>
<gene>
    <name evidence="3" type="primary">LOC117575074</name>
</gene>
<reference evidence="3" key="1">
    <citation type="submission" date="2025-08" db="UniProtKB">
        <authorList>
            <consortium name="RefSeq"/>
        </authorList>
    </citation>
    <scope>IDENTIFICATION</scope>
    <source>
        <strain evidence="3">15112-1751.03</strain>
        <tissue evidence="3">Whole Adult</tissue>
    </source>
</reference>
<proteinExistence type="predicted"/>
<dbReference type="GeneID" id="117575074"/>
<dbReference type="OrthoDB" id="8018571at2759"/>
<organism evidence="2 3">
    <name type="scientific">Drosophila albomicans</name>
    <name type="common">Fruit fly</name>
    <dbReference type="NCBI Taxonomy" id="7291"/>
    <lineage>
        <taxon>Eukaryota</taxon>
        <taxon>Metazoa</taxon>
        <taxon>Ecdysozoa</taxon>
        <taxon>Arthropoda</taxon>
        <taxon>Hexapoda</taxon>
        <taxon>Insecta</taxon>
        <taxon>Pterygota</taxon>
        <taxon>Neoptera</taxon>
        <taxon>Endopterygota</taxon>
        <taxon>Diptera</taxon>
        <taxon>Brachycera</taxon>
        <taxon>Muscomorpha</taxon>
        <taxon>Ephydroidea</taxon>
        <taxon>Drosophilidae</taxon>
        <taxon>Drosophila</taxon>
    </lineage>
</organism>
<keyword evidence="1" id="KW-0472">Membrane</keyword>
<feature type="transmembrane region" description="Helical" evidence="1">
    <location>
        <begin position="6"/>
        <end position="23"/>
    </location>
</feature>
<protein>
    <submittedName>
        <fullName evidence="3">Uncharacterized protein LOC117575074</fullName>
    </submittedName>
</protein>
<keyword evidence="2" id="KW-1185">Reference proteome</keyword>
<accession>A0A6P8ZDP5</accession>
<dbReference type="RefSeq" id="XP_034115062.2">
    <property type="nucleotide sequence ID" value="XM_034259171.2"/>
</dbReference>